<dbReference type="SUPFAM" id="SSF51338">
    <property type="entry name" value="Composite domain of metallo-dependent hydrolases"/>
    <property type="match status" value="1"/>
</dbReference>
<dbReference type="EMBL" id="CP022957">
    <property type="protein sequence ID" value="ASV28761.1"/>
    <property type="molecule type" value="Genomic_DNA"/>
</dbReference>
<dbReference type="CDD" id="cd01317">
    <property type="entry name" value="DHOase_IIa"/>
    <property type="match status" value="1"/>
</dbReference>
<dbReference type="OrthoDB" id="9765462at2"/>
<dbReference type="InterPro" id="IPR004722">
    <property type="entry name" value="DHOase"/>
</dbReference>
<evidence type="ECO:0000259" key="2">
    <source>
        <dbReference type="Pfam" id="PF12890"/>
    </source>
</evidence>
<dbReference type="GO" id="GO:0046872">
    <property type="term" value="F:metal ion binding"/>
    <property type="evidence" value="ECO:0007669"/>
    <property type="project" value="InterPro"/>
</dbReference>
<dbReference type="InterPro" id="IPR050138">
    <property type="entry name" value="DHOase/Allantoinase_Hydrolase"/>
</dbReference>
<keyword evidence="1" id="KW-0665">Pyrimidine biosynthesis</keyword>
<evidence type="ECO:0000313" key="4">
    <source>
        <dbReference type="Proteomes" id="UP000215244"/>
    </source>
</evidence>
<dbReference type="GO" id="GO:0005737">
    <property type="term" value="C:cytoplasm"/>
    <property type="evidence" value="ECO:0007669"/>
    <property type="project" value="TreeGrafter"/>
</dbReference>
<dbReference type="RefSeq" id="WP_094995396.1">
    <property type="nucleotide sequence ID" value="NZ_BMJL01000001.1"/>
</dbReference>
<dbReference type="GO" id="GO:0004038">
    <property type="term" value="F:allantoinase activity"/>
    <property type="evidence" value="ECO:0007669"/>
    <property type="project" value="TreeGrafter"/>
</dbReference>
<dbReference type="Gene3D" id="3.20.20.140">
    <property type="entry name" value="Metal-dependent hydrolases"/>
    <property type="match status" value="1"/>
</dbReference>
<feature type="domain" description="Dihydroorotase catalytic" evidence="2">
    <location>
        <begin position="58"/>
        <end position="239"/>
    </location>
</feature>
<dbReference type="InterPro" id="IPR024403">
    <property type="entry name" value="DHOase_cat"/>
</dbReference>
<dbReference type="SUPFAM" id="SSF51556">
    <property type="entry name" value="Metallo-dependent hydrolases"/>
    <property type="match status" value="1"/>
</dbReference>
<dbReference type="PANTHER" id="PTHR43668:SF2">
    <property type="entry name" value="ALLANTOINASE"/>
    <property type="match status" value="1"/>
</dbReference>
<gene>
    <name evidence="3" type="ORF">CJ263_00120</name>
</gene>
<sequence>MNILLKSAKIVNEATKEIHLKKRDILIKNGVIEKIGVQIDAPPKTKIVEHKNLHVSLGWMDTGVSFGEPGYEERETIDNGLQTAARSGFTDVLLNPNSFPLPDSSSDIVFLKNASKGHVTNLHPLGNLTVSGEGESLAELYDMKNAGAVGFYDFKHAVTNPNLLKIALQYAQNFDGIVLSFPLDNHIAGKGIVNEGIVSTRLGLKGIPAMAEELQVSRDLFILEYTGGKLHIPTISTANSVKLIAAAKKKGLKVTCSVAVHNLIKTDDDLEDFETHYKVLPPLRTTKDCKELIKGLTNGTIDFVTSDHTPLNIELKKVEFDNADYGTIGLESSFGALNQLFDIEETIEILTRGRKTFGIEVPELREGTKANLTIFDPNTEYTFSEDHISSSSKNSLFLNTVLKGTVLGTISNNQVHLNH</sequence>
<dbReference type="GO" id="GO:0004151">
    <property type="term" value="F:dihydroorotase activity"/>
    <property type="evidence" value="ECO:0007669"/>
    <property type="project" value="InterPro"/>
</dbReference>
<dbReference type="KEGG" id="marb:CJ263_00120"/>
<protein>
    <submittedName>
        <fullName evidence="3">Dihydroorotase</fullName>
    </submittedName>
</protein>
<dbReference type="InterPro" id="IPR032466">
    <property type="entry name" value="Metal_Hydrolase"/>
</dbReference>
<dbReference type="Gene3D" id="2.30.40.10">
    <property type="entry name" value="Urease, subunit C, domain 1"/>
    <property type="match status" value="1"/>
</dbReference>
<dbReference type="GO" id="GO:0006221">
    <property type="term" value="P:pyrimidine nucleotide biosynthetic process"/>
    <property type="evidence" value="ECO:0007669"/>
    <property type="project" value="UniProtKB-KW"/>
</dbReference>
<keyword evidence="4" id="KW-1185">Reference proteome</keyword>
<dbReference type="Pfam" id="PF12890">
    <property type="entry name" value="DHOase"/>
    <property type="match status" value="1"/>
</dbReference>
<proteinExistence type="predicted"/>
<dbReference type="GO" id="GO:0006145">
    <property type="term" value="P:purine nucleobase catabolic process"/>
    <property type="evidence" value="ECO:0007669"/>
    <property type="project" value="TreeGrafter"/>
</dbReference>
<evidence type="ECO:0000256" key="1">
    <source>
        <dbReference type="ARBA" id="ARBA00022975"/>
    </source>
</evidence>
<dbReference type="InterPro" id="IPR011059">
    <property type="entry name" value="Metal-dep_hydrolase_composite"/>
</dbReference>
<evidence type="ECO:0000313" key="3">
    <source>
        <dbReference type="EMBL" id="ASV28761.1"/>
    </source>
</evidence>
<reference evidence="3 4" key="1">
    <citation type="submission" date="2017-08" db="EMBL/GenBank/DDBJ databases">
        <title>The complete genome sequence of Maribacter sp. B1, isolated from deep-sea sediment.</title>
        <authorList>
            <person name="Wu Y.-H."/>
            <person name="Cheng H."/>
            <person name="Xu X.-W."/>
        </authorList>
    </citation>
    <scope>NUCLEOTIDE SEQUENCE [LARGE SCALE GENOMIC DNA]</scope>
    <source>
        <strain evidence="3 4">B1</strain>
    </source>
</reference>
<dbReference type="PANTHER" id="PTHR43668">
    <property type="entry name" value="ALLANTOINASE"/>
    <property type="match status" value="1"/>
</dbReference>
<dbReference type="Proteomes" id="UP000215244">
    <property type="component" value="Chromosome"/>
</dbReference>
<accession>A0A223V0B0</accession>
<name>A0A223V0B0_9FLAO</name>
<organism evidence="3 4">
    <name type="scientific">Maribacter cobaltidurans</name>
    <dbReference type="NCBI Taxonomy" id="1178778"/>
    <lineage>
        <taxon>Bacteria</taxon>
        <taxon>Pseudomonadati</taxon>
        <taxon>Bacteroidota</taxon>
        <taxon>Flavobacteriia</taxon>
        <taxon>Flavobacteriales</taxon>
        <taxon>Flavobacteriaceae</taxon>
        <taxon>Maribacter</taxon>
    </lineage>
</organism>
<dbReference type="AlphaFoldDB" id="A0A223V0B0"/>